<evidence type="ECO:0000256" key="1">
    <source>
        <dbReference type="ARBA" id="ARBA00009199"/>
    </source>
</evidence>
<dbReference type="RefSeq" id="WP_344417420.1">
    <property type="nucleotide sequence ID" value="NZ_BAAAQK010000009.1"/>
</dbReference>
<dbReference type="PANTHER" id="PTHR11895">
    <property type="entry name" value="TRANSAMIDASE"/>
    <property type="match status" value="1"/>
</dbReference>
<keyword evidence="4" id="KW-1185">Reference proteome</keyword>
<reference evidence="3 4" key="1">
    <citation type="journal article" date="2019" name="Int. J. Syst. Evol. Microbiol.">
        <title>The Global Catalogue of Microorganisms (GCM) 10K type strain sequencing project: providing services to taxonomists for standard genome sequencing and annotation.</title>
        <authorList>
            <consortium name="The Broad Institute Genomics Platform"/>
            <consortium name="The Broad Institute Genome Sequencing Center for Infectious Disease"/>
            <person name="Wu L."/>
            <person name="Ma J."/>
        </authorList>
    </citation>
    <scope>NUCLEOTIDE SEQUENCE [LARGE SCALE GENOMIC DNA]</scope>
    <source>
        <strain evidence="3 4">JCM 16009</strain>
    </source>
</reference>
<feature type="domain" description="Amidase" evidence="2">
    <location>
        <begin position="21"/>
        <end position="444"/>
    </location>
</feature>
<comment type="caution">
    <text evidence="3">The sequence shown here is derived from an EMBL/GenBank/DDBJ whole genome shotgun (WGS) entry which is preliminary data.</text>
</comment>
<gene>
    <name evidence="3" type="ORF">GCM10009836_32650</name>
</gene>
<proteinExistence type="inferred from homology"/>
<name>A0ABN2N2Y3_9PSEU</name>
<dbReference type="Proteomes" id="UP001500449">
    <property type="component" value="Unassembled WGS sequence"/>
</dbReference>
<organism evidence="3 4">
    <name type="scientific">Pseudonocardia ailaonensis</name>
    <dbReference type="NCBI Taxonomy" id="367279"/>
    <lineage>
        <taxon>Bacteria</taxon>
        <taxon>Bacillati</taxon>
        <taxon>Actinomycetota</taxon>
        <taxon>Actinomycetes</taxon>
        <taxon>Pseudonocardiales</taxon>
        <taxon>Pseudonocardiaceae</taxon>
        <taxon>Pseudonocardia</taxon>
    </lineage>
</organism>
<evidence type="ECO:0000313" key="3">
    <source>
        <dbReference type="EMBL" id="GAA1850309.1"/>
    </source>
</evidence>
<dbReference type="SUPFAM" id="SSF75304">
    <property type="entry name" value="Amidase signature (AS) enzymes"/>
    <property type="match status" value="1"/>
</dbReference>
<accession>A0ABN2N2Y3</accession>
<dbReference type="InterPro" id="IPR023631">
    <property type="entry name" value="Amidase_dom"/>
</dbReference>
<evidence type="ECO:0000313" key="4">
    <source>
        <dbReference type="Proteomes" id="UP001500449"/>
    </source>
</evidence>
<evidence type="ECO:0000259" key="2">
    <source>
        <dbReference type="Pfam" id="PF01425"/>
    </source>
</evidence>
<comment type="similarity">
    <text evidence="1">Belongs to the amidase family.</text>
</comment>
<dbReference type="InterPro" id="IPR000120">
    <property type="entry name" value="Amidase"/>
</dbReference>
<sequence length="459" mass="47783">MTRSAAEIAASVRGGALSAVEVLAASRARIEELDGGLHAFCTTAFDRAATRAAEIDADVRAGRPVGPLAGVPVAVKDLIPVRGVRTTSGSLAYRDLVPDGDDVAVERLRAAGALVVGTTNASEFGYGPRGDNPVFPPTVHPRDPRLTPGGSSAGSAVAVATGMVPVALGSDGGGSIRIPAALCGVYGIKPAMGRVPLYPGCRDERFPGMSSWEALEHIGPLTRTVADAALVLSVITGPDPRDRHSIPCGDVDWFDDTLPAGLRIGYSPDLGHARVDPDVRTVVDAAVAGLGLPVRHVEPAWPDLRATFDALVALETDLTGMRALGERVALSAPVRAVLDRPWTAEDLTDAVRERKAAVNRMARLMTEIDVLLTPAASVTAFDRTLPGPALLDGLPAEPDEWTPFSAIANLTGQPAASVPVGETPAGLPVGLQVIGPHLGDRVVLALSRWIERARGRDAR</sequence>
<dbReference type="InterPro" id="IPR036928">
    <property type="entry name" value="AS_sf"/>
</dbReference>
<dbReference type="PANTHER" id="PTHR11895:SF7">
    <property type="entry name" value="GLUTAMYL-TRNA(GLN) AMIDOTRANSFERASE SUBUNIT A, MITOCHONDRIAL"/>
    <property type="match status" value="1"/>
</dbReference>
<dbReference type="EMBL" id="BAAAQK010000009">
    <property type="protein sequence ID" value="GAA1850309.1"/>
    <property type="molecule type" value="Genomic_DNA"/>
</dbReference>
<dbReference type="Pfam" id="PF01425">
    <property type="entry name" value="Amidase"/>
    <property type="match status" value="1"/>
</dbReference>
<protein>
    <submittedName>
        <fullName evidence="3">Amidase family protein</fullName>
    </submittedName>
</protein>
<dbReference type="Gene3D" id="3.90.1300.10">
    <property type="entry name" value="Amidase signature (AS) domain"/>
    <property type="match status" value="1"/>
</dbReference>